<protein>
    <submittedName>
        <fullName evidence="1">Uncharacterized protein</fullName>
    </submittedName>
</protein>
<dbReference type="EMBL" id="JAUNZN010000002">
    <property type="protein sequence ID" value="KAK4827741.1"/>
    <property type="molecule type" value="Genomic_DNA"/>
</dbReference>
<evidence type="ECO:0000313" key="2">
    <source>
        <dbReference type="Proteomes" id="UP001333110"/>
    </source>
</evidence>
<feature type="non-terminal residue" evidence="1">
    <location>
        <position position="132"/>
    </location>
</feature>
<sequence>MSKALQKSRQTTSIALSLSTDVVTPSQKATRLVRQDLPLVKPCWLSRITSLPSMCLSIASRRICSMIFPGTEILSPIPPGWRVSLKICQLCSAPLSLRAVSQGILLTNSLKSWKFAFACSSLKERIGQRIEK</sequence>
<dbReference type="AlphaFoldDB" id="A0AAN7NMU6"/>
<accession>A0AAN7NMU6</accession>
<reference evidence="1 2" key="1">
    <citation type="journal article" date="2023" name="J. Hered.">
        <title>Chromosome-level genome of the wood stork (Mycteria americana) provides insight into avian chromosome evolution.</title>
        <authorList>
            <person name="Flamio R. Jr."/>
            <person name="Ramstad K.M."/>
        </authorList>
    </citation>
    <scope>NUCLEOTIDE SEQUENCE [LARGE SCALE GENOMIC DNA]</scope>
    <source>
        <strain evidence="1">JAX WOST 10</strain>
    </source>
</reference>
<gene>
    <name evidence="1" type="ORF">QYF61_021202</name>
</gene>
<comment type="caution">
    <text evidence="1">The sequence shown here is derived from an EMBL/GenBank/DDBJ whole genome shotgun (WGS) entry which is preliminary data.</text>
</comment>
<keyword evidence="2" id="KW-1185">Reference proteome</keyword>
<name>A0AAN7NMU6_MYCAM</name>
<dbReference type="Proteomes" id="UP001333110">
    <property type="component" value="Unassembled WGS sequence"/>
</dbReference>
<evidence type="ECO:0000313" key="1">
    <source>
        <dbReference type="EMBL" id="KAK4827741.1"/>
    </source>
</evidence>
<organism evidence="1 2">
    <name type="scientific">Mycteria americana</name>
    <name type="common">Wood stork</name>
    <dbReference type="NCBI Taxonomy" id="33587"/>
    <lineage>
        <taxon>Eukaryota</taxon>
        <taxon>Metazoa</taxon>
        <taxon>Chordata</taxon>
        <taxon>Craniata</taxon>
        <taxon>Vertebrata</taxon>
        <taxon>Euteleostomi</taxon>
        <taxon>Archelosauria</taxon>
        <taxon>Archosauria</taxon>
        <taxon>Dinosauria</taxon>
        <taxon>Saurischia</taxon>
        <taxon>Theropoda</taxon>
        <taxon>Coelurosauria</taxon>
        <taxon>Aves</taxon>
        <taxon>Neognathae</taxon>
        <taxon>Neoaves</taxon>
        <taxon>Aequornithes</taxon>
        <taxon>Ciconiiformes</taxon>
        <taxon>Ciconiidae</taxon>
        <taxon>Mycteria</taxon>
    </lineage>
</organism>
<proteinExistence type="predicted"/>